<keyword evidence="1" id="KW-0677">Repeat</keyword>
<feature type="compositionally biased region" description="Basic and acidic residues" evidence="4">
    <location>
        <begin position="1698"/>
        <end position="1712"/>
    </location>
</feature>
<feature type="repeat" description="ANK" evidence="3">
    <location>
        <begin position="1779"/>
        <end position="1811"/>
    </location>
</feature>
<evidence type="ECO:0000256" key="3">
    <source>
        <dbReference type="PROSITE-ProRule" id="PRU00023"/>
    </source>
</evidence>
<keyword evidence="2 3" id="KW-0040">ANK repeat</keyword>
<feature type="region of interest" description="Disordered" evidence="4">
    <location>
        <begin position="65"/>
        <end position="84"/>
    </location>
</feature>
<feature type="compositionally biased region" description="Polar residues" evidence="4">
    <location>
        <begin position="2316"/>
        <end position="2325"/>
    </location>
</feature>
<accession>A0AA36JKW2</accession>
<feature type="compositionally biased region" description="Low complexity" evidence="4">
    <location>
        <begin position="2180"/>
        <end position="2201"/>
    </location>
</feature>
<dbReference type="PROSITE" id="PS50088">
    <property type="entry name" value="ANK_REPEAT"/>
    <property type="match status" value="4"/>
</dbReference>
<dbReference type="PANTHER" id="PTHR24198:SF165">
    <property type="entry name" value="ANKYRIN REPEAT-CONTAINING PROTEIN-RELATED"/>
    <property type="match status" value="1"/>
</dbReference>
<evidence type="ECO:0000256" key="1">
    <source>
        <dbReference type="ARBA" id="ARBA00022737"/>
    </source>
</evidence>
<dbReference type="SUPFAM" id="SSF48403">
    <property type="entry name" value="Ankyrin repeat"/>
    <property type="match status" value="5"/>
</dbReference>
<feature type="repeat" description="ANK" evidence="3">
    <location>
        <begin position="319"/>
        <end position="351"/>
    </location>
</feature>
<dbReference type="PANTHER" id="PTHR24198">
    <property type="entry name" value="ANKYRIN REPEAT AND PROTEIN KINASE DOMAIN-CONTAINING PROTEIN"/>
    <property type="match status" value="1"/>
</dbReference>
<dbReference type="Pfam" id="PF00023">
    <property type="entry name" value="Ank"/>
    <property type="match status" value="1"/>
</dbReference>
<feature type="compositionally biased region" description="Basic and acidic residues" evidence="4">
    <location>
        <begin position="2289"/>
        <end position="2299"/>
    </location>
</feature>
<feature type="region of interest" description="Disordered" evidence="4">
    <location>
        <begin position="1689"/>
        <end position="1712"/>
    </location>
</feature>
<dbReference type="SMART" id="SM00248">
    <property type="entry name" value="ANK"/>
    <property type="match status" value="19"/>
</dbReference>
<gene>
    <name evidence="5" type="ORF">EVOR1521_LOCUS29086</name>
</gene>
<sequence>MASDDKSETKSSWNYKAGDLTLGFSSLLATQRAPKPLRRPPHITTRSRNVCDDCTVTHLQGLLPAPSLGAEDDADDIRPAPNPGPLGSSIIAAPPCPGGKAARPDTCFMTHRYVKQEIAYLARRIEEVGRYFLALESMIGSGSLGPVLERCLKELEECIQAPESLEEEDVVQGFIDAAVRLGLSPARYKPLCDRLSWLCRGRRKEELRKELSASLEECSSLQQLIDDSVRACIGADEIQPARLRLHEVTQHDYNEAILRAASDGNVQAAEEKLRKGGDCNWQQDCTGYSLWHVAARNGDLEVAHLARSFNCHLGLLDSSGWTALMLASARHDRRLVRELLDAGADPSILSTGVEVIVECDAEQLSRLQLQIDPETRRLRAFQDAFDENSSLPLDLGDQLLAGEELQLPTFLRVSARSALHAAMLRPAADETGRLAVLQDLLDLESGLVNVRDGLGNTALWYAARGGFLGCARSLLHAGAIAALGSSCLMAAVNAFNLESDKDSDAAKRLEDVCHLLMRNGAADCVEEVQGAQAMCSFDLSQPLDLEEALEHSGFAAALAENCLDCSIQAESLYSKRLLIHRPSCRLSSAQDAADFAASAEPEFRRLALGLATNGRVEFARRPTALRMARLARQQQEGDWAFVVGGLEATLILPSIPDVYKALEEIKPFAIRGIRDELLRGTSVASSNLRDSRGVASMASERSVAGAVAVAGVAAAADAALRCIQADIPAVDAAEMQEDPLVAREVAAAGVAAAAHAAMQSMEAAAGAKAAAAAAVDALHAQLMASTASEVQSASSLHGSLLSDSSLKPAPACDLQVWVDCSGCVCLLRLTAARVHEVMQEELDSGTWVLEELASAMRSAIRSGSAADAEEAVLELLEEASALGGLSKVLAIPLQDGWSCTVAGLAAHCGFQHILQMLIDAGAPVSQPRLPPSCSPRGDYSPLSLAIAGQHFQCVSLLVASGADPFEEALDAVVENLSDATFQDEQVMSLLESARAQRLVDNEYLADQVASFDDAEQLATISRLLAYGADPNVVRGTSPLLSHAAAAGQADLVALLLDYGAIVCGHAVELAKGTEAEETVLRAARSRLHKAAAAQDLATIIELVEAGVDPNSMLPERTSLLTFAASLGEADPAFSLEVSAMLRLGADANLPDLAGQYPLHSAVQSGSVDLLRQLDGVDIHVVGSEGLTAAGMAARAGYVQLLEVLLDAGARCSDRDPQGDDVAMLALKAGHEDCVTCLRQRGVLPNRDLALAELFVAVRNRRPAYLEQLLGILVKIYPSIATLTEDGMLGEVRSPCPTLLMEAVRQSCPVMVSALLRAGARMYPRHVSGSESDQFEHCETAWSIACSLSSQPITELLRQNLAQELLFIACHGSVAEMCNLKAEEELGLVANQHDFQLTDESGFGALDHALIKQDLDLEDWFCSRGACFQNAAMLEVLAETVKSCDYAGLERRLRAGADVCVKDASHRTALDWCIFAGFFEAMLWECVESSMQEEEDSEMGRAPSVGSKVTARSAGRMTDRSRKTGMSASGALGRRRPLIPMDPRGRFAPIEDLLISYGARFSATCSSAACLLEPLLLQNFATVQRRCFAGADCTVGGDGLGLAHMALDAGNLSSACALLRNGANPDLRDAHGRTVLWRAVQGKFEDLVDACLGPADLSLGLGHDNDGSLAHLAMECEQPDLALRFLKGQPAATAADPEEPSHRDRVNPDAKDSHGRTVLMRALELKETEIAQLCIQLHANVSAVDSLFERSALHIAAEADPAVVPALLAAGADLDLVDKRGHTPLIAAAQAGQQEAVRALHAAGAQLGPAGSFATLQALEAGHFDLAAQIIHWAGPFDPNDLHKVPRKSSKKSPAKMHLKAAELRAPAVLEAYLHCALLKLGYSAGDFVQRLVQWVLAGDKSRAECLEALVLAIADDRTSPQSARGAAAALLRSRGVPAEVAQLLAEAKTELSFQEKDEALEAPTATTAPTEPSVQKAPMEAVKEPVQETTAKASGDKLEEKDEAVYDFEEMSVEDFPTLQDEAVYDFEEMSVEETVSGVSEKKATQKAPTATAAPTAPSAQEAPTEAVKEPETVSGVSKKKATQKAGEAPTEAVKEPVQETTATSSVGKQEAEEAPTATAAPTAPSVQKAPTEAVKEPVQETTAKASGDKVEEEDEAVYDFEEMSVEETVSGVSEKKATQKAPTATEAPTAPSAQEAPTEAVQEPVQETTAKASRDKLEEEVQKQDDPQERQCRASARRWPRHRRQLRRRHQRHLLRRRLRPRLSKSQSRTAPTEAVQEPVQETTANASRDKLEEEAQKQADPQESSHYLCLRATKMTTKMSLRR</sequence>
<dbReference type="PROSITE" id="PS50297">
    <property type="entry name" value="ANK_REP_REGION"/>
    <property type="match status" value="2"/>
</dbReference>
<proteinExistence type="predicted"/>
<dbReference type="EMBL" id="CAUJNA010003670">
    <property type="protein sequence ID" value="CAJ1407370.1"/>
    <property type="molecule type" value="Genomic_DNA"/>
</dbReference>
<name>A0AA36JKW2_9DINO</name>
<feature type="region of interest" description="Disordered" evidence="4">
    <location>
        <begin position="1494"/>
        <end position="1535"/>
    </location>
</feature>
<feature type="region of interest" description="Disordered" evidence="4">
    <location>
        <begin position="2036"/>
        <end position="2325"/>
    </location>
</feature>
<dbReference type="Proteomes" id="UP001178507">
    <property type="component" value="Unassembled WGS sequence"/>
</dbReference>
<reference evidence="5" key="1">
    <citation type="submission" date="2023-08" db="EMBL/GenBank/DDBJ databases">
        <authorList>
            <person name="Chen Y."/>
            <person name="Shah S."/>
            <person name="Dougan E. K."/>
            <person name="Thang M."/>
            <person name="Chan C."/>
        </authorList>
    </citation>
    <scope>NUCLEOTIDE SEQUENCE</scope>
</reference>
<feature type="compositionally biased region" description="Basic residues" evidence="4">
    <location>
        <begin position="2236"/>
        <end position="2264"/>
    </location>
</feature>
<dbReference type="Gene3D" id="1.25.40.20">
    <property type="entry name" value="Ankyrin repeat-containing domain"/>
    <property type="match status" value="8"/>
</dbReference>
<comment type="caution">
    <text evidence="5">The sequence shown here is derived from an EMBL/GenBank/DDBJ whole genome shotgun (WGS) entry which is preliminary data.</text>
</comment>
<keyword evidence="6" id="KW-1185">Reference proteome</keyword>
<dbReference type="InterPro" id="IPR036770">
    <property type="entry name" value="Ankyrin_rpt-contain_sf"/>
</dbReference>
<feature type="repeat" description="ANK" evidence="3">
    <location>
        <begin position="1184"/>
        <end position="1216"/>
    </location>
</feature>
<evidence type="ECO:0000256" key="2">
    <source>
        <dbReference type="ARBA" id="ARBA00023043"/>
    </source>
</evidence>
<feature type="compositionally biased region" description="Basic and acidic residues" evidence="4">
    <location>
        <begin position="2213"/>
        <end position="2233"/>
    </location>
</feature>
<feature type="compositionally biased region" description="Low complexity" evidence="4">
    <location>
        <begin position="1961"/>
        <end position="1972"/>
    </location>
</feature>
<evidence type="ECO:0000313" key="6">
    <source>
        <dbReference type="Proteomes" id="UP001178507"/>
    </source>
</evidence>
<organism evidence="5 6">
    <name type="scientific">Effrenium voratum</name>
    <dbReference type="NCBI Taxonomy" id="2562239"/>
    <lineage>
        <taxon>Eukaryota</taxon>
        <taxon>Sar</taxon>
        <taxon>Alveolata</taxon>
        <taxon>Dinophyceae</taxon>
        <taxon>Suessiales</taxon>
        <taxon>Symbiodiniaceae</taxon>
        <taxon>Effrenium</taxon>
    </lineage>
</organism>
<feature type="compositionally biased region" description="Polar residues" evidence="4">
    <location>
        <begin position="2099"/>
        <end position="2108"/>
    </location>
</feature>
<protein>
    <submittedName>
        <fullName evidence="5">Uncharacterized protein</fullName>
    </submittedName>
</protein>
<feature type="repeat" description="ANK" evidence="3">
    <location>
        <begin position="1597"/>
        <end position="1629"/>
    </location>
</feature>
<dbReference type="InterPro" id="IPR002110">
    <property type="entry name" value="Ankyrin_rpt"/>
</dbReference>
<feature type="compositionally biased region" description="Acidic residues" evidence="4">
    <location>
        <begin position="2151"/>
        <end position="2166"/>
    </location>
</feature>
<feature type="compositionally biased region" description="Low complexity" evidence="4">
    <location>
        <begin position="2046"/>
        <end position="2066"/>
    </location>
</feature>
<evidence type="ECO:0000256" key="4">
    <source>
        <dbReference type="SAM" id="MobiDB-lite"/>
    </source>
</evidence>
<dbReference type="Pfam" id="PF12796">
    <property type="entry name" value="Ank_2"/>
    <property type="match status" value="3"/>
</dbReference>
<feature type="compositionally biased region" description="Low complexity" evidence="4">
    <location>
        <begin position="2115"/>
        <end position="2125"/>
    </location>
</feature>
<evidence type="ECO:0000313" key="5">
    <source>
        <dbReference type="EMBL" id="CAJ1407370.1"/>
    </source>
</evidence>
<feature type="region of interest" description="Disordered" evidence="4">
    <location>
        <begin position="1960"/>
        <end position="1982"/>
    </location>
</feature>